<organism evidence="2 3">
    <name type="scientific">Agrobacterium arsenijevicii</name>
    <dbReference type="NCBI Taxonomy" id="1585697"/>
    <lineage>
        <taxon>Bacteria</taxon>
        <taxon>Pseudomonadati</taxon>
        <taxon>Pseudomonadota</taxon>
        <taxon>Alphaproteobacteria</taxon>
        <taxon>Hyphomicrobiales</taxon>
        <taxon>Rhizobiaceae</taxon>
        <taxon>Rhizobium/Agrobacterium group</taxon>
        <taxon>Agrobacterium</taxon>
    </lineage>
</organism>
<feature type="domain" description="VOC" evidence="1">
    <location>
        <begin position="1"/>
        <end position="89"/>
    </location>
</feature>
<dbReference type="Pfam" id="PF13669">
    <property type="entry name" value="Glyoxalase_4"/>
    <property type="match status" value="1"/>
</dbReference>
<proteinExistence type="predicted"/>
<dbReference type="Gene3D" id="3.10.180.10">
    <property type="entry name" value="2,3-Dihydroxybiphenyl 1,2-Dioxygenase, domain 1"/>
    <property type="match status" value="1"/>
</dbReference>
<dbReference type="InterPro" id="IPR037523">
    <property type="entry name" value="VOC_core"/>
</dbReference>
<evidence type="ECO:0000313" key="3">
    <source>
        <dbReference type="Proteomes" id="UP000032564"/>
    </source>
</evidence>
<dbReference type="EMBL" id="JWIT01000030">
    <property type="protein sequence ID" value="KJF70609.1"/>
    <property type="molecule type" value="Genomic_DNA"/>
</dbReference>
<gene>
    <name evidence="2" type="ORF">RP75_25335</name>
</gene>
<name>A0ABR5D0L1_9HYPH</name>
<comment type="caution">
    <text evidence="2">The sequence shown here is derived from an EMBL/GenBank/DDBJ whole genome shotgun (WGS) entry which is preliminary data.</text>
</comment>
<protein>
    <recommendedName>
        <fullName evidence="1">VOC domain-containing protein</fullName>
    </recommendedName>
</protein>
<reference evidence="2 3" key="1">
    <citation type="submission" date="2014-12" db="EMBL/GenBank/DDBJ databases">
        <authorList>
            <person name="Kuzmanovic N."/>
            <person name="Pulawska J."/>
            <person name="Obradovic A."/>
        </authorList>
    </citation>
    <scope>NUCLEOTIDE SEQUENCE [LARGE SCALE GENOMIC DNA]</scope>
    <source>
        <strain evidence="2 3">KFB 330</strain>
    </source>
</reference>
<dbReference type="SUPFAM" id="SSF54593">
    <property type="entry name" value="Glyoxalase/Bleomycin resistance protein/Dihydroxybiphenyl dioxygenase"/>
    <property type="match status" value="1"/>
</dbReference>
<accession>A0ABR5D0L1</accession>
<sequence length="89" mass="9556">MIFETGETPIVDIADPAGVVRSQMFENSSGSLRITLNGAENRCTLAGHFVAETLGAGVQHLAFRTEDIFAAAATLRRNGFKLLSISPNY</sequence>
<keyword evidence="3" id="KW-1185">Reference proteome</keyword>
<dbReference type="Proteomes" id="UP000032564">
    <property type="component" value="Unassembled WGS sequence"/>
</dbReference>
<dbReference type="InterPro" id="IPR029068">
    <property type="entry name" value="Glyas_Bleomycin-R_OHBP_Dase"/>
</dbReference>
<evidence type="ECO:0000313" key="2">
    <source>
        <dbReference type="EMBL" id="KJF70609.1"/>
    </source>
</evidence>
<evidence type="ECO:0000259" key="1">
    <source>
        <dbReference type="PROSITE" id="PS51819"/>
    </source>
</evidence>
<dbReference type="PROSITE" id="PS51819">
    <property type="entry name" value="VOC"/>
    <property type="match status" value="1"/>
</dbReference>